<sequence length="286" mass="32165">DYYEKEKGISKEALNEAIKEAVEAAAKKAVGAGRDLRVETDPKTGEIRAFAKLMVVERVTNPHDEISRFDAMQIVDEAKIGDEIEKEVTPTGFGRIATQYASQNLKQHIRRAEKALIYEEFKDRTGDIVRGTVRRFERSDVIIDLGRYEAILPNRERVPIEEYQIGEQLRCYVKAVEETGRGPEIILSRSAPEFVIKLFSMEVSEIADGTVEIVSVAREPGWRTKLAVHSADSRVDPVGACVGLRGQRVKNIVRELNNEKVDIIRWSSDIEAFVAEALKPAVLKDI</sequence>
<dbReference type="InterPro" id="IPR009019">
    <property type="entry name" value="KH_sf_prok-type"/>
</dbReference>
<dbReference type="SUPFAM" id="SSF50249">
    <property type="entry name" value="Nucleic acid-binding proteins"/>
    <property type="match status" value="1"/>
</dbReference>
<dbReference type="CDD" id="cd04455">
    <property type="entry name" value="S1_NusA"/>
    <property type="match status" value="1"/>
</dbReference>
<dbReference type="Gene3D" id="3.30.300.20">
    <property type="match status" value="1"/>
</dbReference>
<dbReference type="SUPFAM" id="SSF54814">
    <property type="entry name" value="Prokaryotic type KH domain (KH-domain type II)"/>
    <property type="match status" value="1"/>
</dbReference>
<keyword evidence="3" id="KW-0889">Transcription antitermination</keyword>
<keyword evidence="2" id="KW-0963">Cytoplasm</keyword>
<feature type="domain" description="S1 motif" evidence="7">
    <location>
        <begin position="126"/>
        <end position="190"/>
    </location>
</feature>
<dbReference type="GO" id="GO:0006353">
    <property type="term" value="P:DNA-templated transcription termination"/>
    <property type="evidence" value="ECO:0007669"/>
    <property type="project" value="UniProtKB-KW"/>
</dbReference>
<dbReference type="CDD" id="cd02134">
    <property type="entry name" value="KH-II_NusA_rpt1"/>
    <property type="match status" value="1"/>
</dbReference>
<evidence type="ECO:0000256" key="4">
    <source>
        <dbReference type="ARBA" id="ARBA00022884"/>
    </source>
</evidence>
<dbReference type="NCBIfam" id="TIGR01953">
    <property type="entry name" value="NusA"/>
    <property type="match status" value="1"/>
</dbReference>
<dbReference type="InterPro" id="IPR012340">
    <property type="entry name" value="NA-bd_OB-fold"/>
</dbReference>
<organism evidence="8">
    <name type="scientific">marine metagenome</name>
    <dbReference type="NCBI Taxonomy" id="408172"/>
    <lineage>
        <taxon>unclassified sequences</taxon>
        <taxon>metagenomes</taxon>
        <taxon>ecological metagenomes</taxon>
    </lineage>
</organism>
<evidence type="ECO:0000256" key="5">
    <source>
        <dbReference type="ARBA" id="ARBA00023015"/>
    </source>
</evidence>
<dbReference type="InterPro" id="IPR025249">
    <property type="entry name" value="TF_NusA_KH_1st"/>
</dbReference>
<dbReference type="Pfam" id="PF08529">
    <property type="entry name" value="NusA_N"/>
    <property type="match status" value="1"/>
</dbReference>
<evidence type="ECO:0000256" key="6">
    <source>
        <dbReference type="ARBA" id="ARBA00023163"/>
    </source>
</evidence>
<dbReference type="Gene3D" id="3.30.1480.10">
    <property type="entry name" value="NusA, N-terminal domain"/>
    <property type="match status" value="1"/>
</dbReference>
<gene>
    <name evidence="8" type="ORF">METZ01_LOCUS396354</name>
</gene>
<dbReference type="InterPro" id="IPR015946">
    <property type="entry name" value="KH_dom-like_a/b"/>
</dbReference>
<accession>A0A382VAN0</accession>
<evidence type="ECO:0000256" key="2">
    <source>
        <dbReference type="ARBA" id="ARBA00022490"/>
    </source>
</evidence>
<feature type="non-terminal residue" evidence="8">
    <location>
        <position position="286"/>
    </location>
</feature>
<dbReference type="InterPro" id="IPR030842">
    <property type="entry name" value="TF_NusA_bacterial"/>
</dbReference>
<dbReference type="InterPro" id="IPR013735">
    <property type="entry name" value="TF_NusA_N"/>
</dbReference>
<dbReference type="Gene3D" id="2.40.50.140">
    <property type="entry name" value="Nucleic acid-binding proteins"/>
    <property type="match status" value="1"/>
</dbReference>
<dbReference type="AlphaFoldDB" id="A0A382VAN0"/>
<dbReference type="InterPro" id="IPR036555">
    <property type="entry name" value="NusA_N_sf"/>
</dbReference>
<protein>
    <recommendedName>
        <fullName evidence="7">S1 motif domain-containing protein</fullName>
    </recommendedName>
</protein>
<name>A0A382VAN0_9ZZZZ</name>
<dbReference type="SUPFAM" id="SSF69705">
    <property type="entry name" value="Transcription factor NusA, N-terminal domain"/>
    <property type="match status" value="1"/>
</dbReference>
<reference evidence="8" key="1">
    <citation type="submission" date="2018-05" db="EMBL/GenBank/DDBJ databases">
        <authorList>
            <person name="Lanie J.A."/>
            <person name="Ng W.-L."/>
            <person name="Kazmierczak K.M."/>
            <person name="Andrzejewski T.M."/>
            <person name="Davidsen T.M."/>
            <person name="Wayne K.J."/>
            <person name="Tettelin H."/>
            <person name="Glass J.I."/>
            <person name="Rusch D."/>
            <person name="Podicherti R."/>
            <person name="Tsui H.-C.T."/>
            <person name="Winkler M.E."/>
        </authorList>
    </citation>
    <scope>NUCLEOTIDE SEQUENCE</scope>
</reference>
<keyword evidence="4" id="KW-0694">RNA-binding</keyword>
<dbReference type="PROSITE" id="PS50126">
    <property type="entry name" value="S1"/>
    <property type="match status" value="1"/>
</dbReference>
<dbReference type="SMART" id="SM00316">
    <property type="entry name" value="S1"/>
    <property type="match status" value="1"/>
</dbReference>
<dbReference type="GO" id="GO:0005829">
    <property type="term" value="C:cytosol"/>
    <property type="evidence" value="ECO:0007669"/>
    <property type="project" value="TreeGrafter"/>
</dbReference>
<dbReference type="GO" id="GO:0031564">
    <property type="term" value="P:transcription antitermination"/>
    <property type="evidence" value="ECO:0007669"/>
    <property type="project" value="UniProtKB-KW"/>
</dbReference>
<dbReference type="GO" id="GO:0003723">
    <property type="term" value="F:RNA binding"/>
    <property type="evidence" value="ECO:0007669"/>
    <property type="project" value="UniProtKB-KW"/>
</dbReference>
<keyword evidence="5" id="KW-0805">Transcription regulation</keyword>
<dbReference type="PANTHER" id="PTHR22648">
    <property type="entry name" value="TRANSCRIPTION TERMINATION FACTOR NUSA"/>
    <property type="match status" value="1"/>
</dbReference>
<dbReference type="EMBL" id="UINC01150452">
    <property type="protein sequence ID" value="SVD43500.1"/>
    <property type="molecule type" value="Genomic_DNA"/>
</dbReference>
<proteinExistence type="predicted"/>
<dbReference type="Pfam" id="PF13184">
    <property type="entry name" value="KH_NusA_1st"/>
    <property type="match status" value="1"/>
</dbReference>
<evidence type="ECO:0000259" key="7">
    <source>
        <dbReference type="PROSITE" id="PS50126"/>
    </source>
</evidence>
<evidence type="ECO:0000256" key="1">
    <source>
        <dbReference type="ARBA" id="ARBA00022472"/>
    </source>
</evidence>
<evidence type="ECO:0000313" key="8">
    <source>
        <dbReference type="EMBL" id="SVD43500.1"/>
    </source>
</evidence>
<feature type="non-terminal residue" evidence="8">
    <location>
        <position position="1"/>
    </location>
</feature>
<keyword evidence="6" id="KW-0804">Transcription</keyword>
<dbReference type="PANTHER" id="PTHR22648:SF0">
    <property type="entry name" value="TRANSCRIPTION TERMINATION_ANTITERMINATION PROTEIN NUSA"/>
    <property type="match status" value="1"/>
</dbReference>
<dbReference type="InterPro" id="IPR010213">
    <property type="entry name" value="TF_NusA"/>
</dbReference>
<dbReference type="FunFam" id="3.30.300.20:FF:000002">
    <property type="entry name" value="Transcription termination/antitermination protein NusA"/>
    <property type="match status" value="1"/>
</dbReference>
<dbReference type="InterPro" id="IPR003029">
    <property type="entry name" value="S1_domain"/>
</dbReference>
<evidence type="ECO:0000256" key="3">
    <source>
        <dbReference type="ARBA" id="ARBA00022814"/>
    </source>
</evidence>
<keyword evidence="1" id="KW-0806">Transcription termination</keyword>
<dbReference type="GO" id="GO:0003700">
    <property type="term" value="F:DNA-binding transcription factor activity"/>
    <property type="evidence" value="ECO:0007669"/>
    <property type="project" value="InterPro"/>
</dbReference>